<organism evidence="2 3">
    <name type="scientific">Tessaracoccus defluvii</name>
    <dbReference type="NCBI Taxonomy" id="1285901"/>
    <lineage>
        <taxon>Bacteria</taxon>
        <taxon>Bacillati</taxon>
        <taxon>Actinomycetota</taxon>
        <taxon>Actinomycetes</taxon>
        <taxon>Propionibacteriales</taxon>
        <taxon>Propionibacteriaceae</taxon>
        <taxon>Tessaracoccus</taxon>
    </lineage>
</organism>
<keyword evidence="3" id="KW-1185">Reference proteome</keyword>
<proteinExistence type="predicted"/>
<reference evidence="2 3" key="1">
    <citation type="submission" date="2020-08" db="EMBL/GenBank/DDBJ databases">
        <title>Genome sequence of Tessaracoccus defluvii JCM 17540T.</title>
        <authorList>
            <person name="Hyun D.-W."/>
            <person name="Bae J.-W."/>
        </authorList>
    </citation>
    <scope>NUCLEOTIDE SEQUENCE [LARGE SCALE GENOMIC DNA]</scope>
    <source>
        <strain evidence="2 3">JCM 17540</strain>
    </source>
</reference>
<dbReference type="KEGG" id="tdf:H9L22_14630"/>
<evidence type="ECO:0000313" key="3">
    <source>
        <dbReference type="Proteomes" id="UP000516117"/>
    </source>
</evidence>
<dbReference type="AlphaFoldDB" id="A0A7H0H7P0"/>
<protein>
    <submittedName>
        <fullName evidence="2">Uncharacterized protein</fullName>
    </submittedName>
</protein>
<name>A0A7H0H7P0_9ACTN</name>
<dbReference type="RefSeq" id="WP_187720553.1">
    <property type="nucleotide sequence ID" value="NZ_BAABBL010000043.1"/>
</dbReference>
<dbReference type="EMBL" id="CP060789">
    <property type="protein sequence ID" value="QNP56556.1"/>
    <property type="molecule type" value="Genomic_DNA"/>
</dbReference>
<evidence type="ECO:0000313" key="2">
    <source>
        <dbReference type="EMBL" id="QNP56556.1"/>
    </source>
</evidence>
<dbReference type="KEGG" id="tdf:H9L22_03820"/>
<evidence type="ECO:0000313" key="1">
    <source>
        <dbReference type="EMBL" id="QNP55423.1"/>
    </source>
</evidence>
<sequence>MSIEDRLTDADLLWKHGRREGALLSVLVAVAATARKAFPEITGDRASFEAFMKTTHGWTIGVEYRGKPVDLDHLFYKWLRCELIHTGTLPVDLRIEDQLGDPNANSVRAGGAPDYTVLLGPGWYHFLVNAVRNAPANADITWSTAAPSSPQ</sequence>
<dbReference type="Proteomes" id="UP000516117">
    <property type="component" value="Chromosome"/>
</dbReference>
<accession>A0A7H0H7P0</accession>
<gene>
    <name evidence="2" type="ORF">H9L22_03820</name>
    <name evidence="1" type="ORF">H9L22_14630</name>
</gene>
<dbReference type="EMBL" id="CP060789">
    <property type="protein sequence ID" value="QNP55423.1"/>
    <property type="molecule type" value="Genomic_DNA"/>
</dbReference>